<dbReference type="EMBL" id="BGZK01000688">
    <property type="protein sequence ID" value="GBP56249.1"/>
    <property type="molecule type" value="Genomic_DNA"/>
</dbReference>
<proteinExistence type="predicted"/>
<dbReference type="Proteomes" id="UP000299102">
    <property type="component" value="Unassembled WGS sequence"/>
</dbReference>
<keyword evidence="2" id="KW-1185">Reference proteome</keyword>
<name>A0A4C1X1K6_EUMVA</name>
<protein>
    <submittedName>
        <fullName evidence="1">Uncharacterized protein</fullName>
    </submittedName>
</protein>
<dbReference type="AlphaFoldDB" id="A0A4C1X1K6"/>
<accession>A0A4C1X1K6</accession>
<evidence type="ECO:0000313" key="2">
    <source>
        <dbReference type="Proteomes" id="UP000299102"/>
    </source>
</evidence>
<gene>
    <name evidence="1" type="ORF">EVAR_37324_1</name>
</gene>
<reference evidence="1 2" key="1">
    <citation type="journal article" date="2019" name="Commun. Biol.">
        <title>The bagworm genome reveals a unique fibroin gene that provides high tensile strength.</title>
        <authorList>
            <person name="Kono N."/>
            <person name="Nakamura H."/>
            <person name="Ohtoshi R."/>
            <person name="Tomita M."/>
            <person name="Numata K."/>
            <person name="Arakawa K."/>
        </authorList>
    </citation>
    <scope>NUCLEOTIDE SEQUENCE [LARGE SCALE GENOMIC DNA]</scope>
</reference>
<evidence type="ECO:0000313" key="1">
    <source>
        <dbReference type="EMBL" id="GBP56249.1"/>
    </source>
</evidence>
<comment type="caution">
    <text evidence="1">The sequence shown here is derived from an EMBL/GenBank/DDBJ whole genome shotgun (WGS) entry which is preliminary data.</text>
</comment>
<organism evidence="1 2">
    <name type="scientific">Eumeta variegata</name>
    <name type="common">Bagworm moth</name>
    <name type="synonym">Eumeta japonica</name>
    <dbReference type="NCBI Taxonomy" id="151549"/>
    <lineage>
        <taxon>Eukaryota</taxon>
        <taxon>Metazoa</taxon>
        <taxon>Ecdysozoa</taxon>
        <taxon>Arthropoda</taxon>
        <taxon>Hexapoda</taxon>
        <taxon>Insecta</taxon>
        <taxon>Pterygota</taxon>
        <taxon>Neoptera</taxon>
        <taxon>Endopterygota</taxon>
        <taxon>Lepidoptera</taxon>
        <taxon>Glossata</taxon>
        <taxon>Ditrysia</taxon>
        <taxon>Tineoidea</taxon>
        <taxon>Psychidae</taxon>
        <taxon>Oiketicinae</taxon>
        <taxon>Eumeta</taxon>
    </lineage>
</organism>
<sequence length="176" mass="20059">MDQERANFLLNVFCTLMNKEAVVLGLSSRRAPFDRVAAPPPANAQGYILSTWERFVVNVCRDSEMTGPWHSQLIFHLCERSRDRARPLPSAALNFAFVNVVLCDVAKKDIVTGVGGGRERRAPAACYTDRETCYFARDERLRLPSRDSRCADNCFSFLCSRDLDPREEIEIYECTR</sequence>